<dbReference type="AlphaFoldDB" id="A0AAJ6YUZ9"/>
<dbReference type="Proteomes" id="UP000695007">
    <property type="component" value="Unplaced"/>
</dbReference>
<evidence type="ECO:0000256" key="1">
    <source>
        <dbReference type="SAM" id="MobiDB-lite"/>
    </source>
</evidence>
<sequence length="276" mass="30895">MGSSRPSDRFIGEATFLPQWMKGKLDTRFDYTDSTFSPPADDNFFYIRYPKQEATSTPSTTNSNEGFISINKLFGNGPKVVVANSIKSKQHSDDEFRNEKITESSRSIVYVANQIMSCKFGKFNTSEASSSAANQNQANELPTQQQRKGSKSLPVTPIASPSVSPDSSPKSRRRQRLFHESERGRNGWLLSSILGQSRELIAPKIAEEDEQQMEQIPQRALSRKKSISSQNLTYFGTEDKATGNKEVAASSTTHLNLLQAKPSEFREMNFWSPTSM</sequence>
<protein>
    <submittedName>
        <fullName evidence="3">Uncharacterized protein LOC105367765 isoform X2</fullName>
    </submittedName>
</protein>
<proteinExistence type="predicted"/>
<feature type="compositionally biased region" description="Low complexity" evidence="1">
    <location>
        <begin position="157"/>
        <end position="168"/>
    </location>
</feature>
<gene>
    <name evidence="3" type="primary">LOC105367765</name>
</gene>
<reference evidence="3" key="1">
    <citation type="submission" date="2025-08" db="UniProtKB">
        <authorList>
            <consortium name="RefSeq"/>
        </authorList>
    </citation>
    <scope>IDENTIFICATION</scope>
</reference>
<name>A0AAJ6YUZ9_9HYME</name>
<evidence type="ECO:0000313" key="3">
    <source>
        <dbReference type="RefSeq" id="XP_011504845.1"/>
    </source>
</evidence>
<evidence type="ECO:0000313" key="2">
    <source>
        <dbReference type="Proteomes" id="UP000695007"/>
    </source>
</evidence>
<feature type="compositionally biased region" description="Low complexity" evidence="1">
    <location>
        <begin position="131"/>
        <end position="140"/>
    </location>
</feature>
<dbReference type="RefSeq" id="XP_011504845.1">
    <property type="nucleotide sequence ID" value="XM_011506543.1"/>
</dbReference>
<accession>A0AAJ6YUZ9</accession>
<feature type="region of interest" description="Disordered" evidence="1">
    <location>
        <begin position="131"/>
        <end position="180"/>
    </location>
</feature>
<organism evidence="2 3">
    <name type="scientific">Ceratosolen solmsi marchali</name>
    <dbReference type="NCBI Taxonomy" id="326594"/>
    <lineage>
        <taxon>Eukaryota</taxon>
        <taxon>Metazoa</taxon>
        <taxon>Ecdysozoa</taxon>
        <taxon>Arthropoda</taxon>
        <taxon>Hexapoda</taxon>
        <taxon>Insecta</taxon>
        <taxon>Pterygota</taxon>
        <taxon>Neoptera</taxon>
        <taxon>Endopterygota</taxon>
        <taxon>Hymenoptera</taxon>
        <taxon>Apocrita</taxon>
        <taxon>Proctotrupomorpha</taxon>
        <taxon>Chalcidoidea</taxon>
        <taxon>Agaonidae</taxon>
        <taxon>Agaoninae</taxon>
        <taxon>Ceratosolen</taxon>
    </lineage>
</organism>
<keyword evidence="2" id="KW-1185">Reference proteome</keyword>
<dbReference type="GeneID" id="105367765"/>